<gene>
    <name evidence="1" type="ORF">CLOSTMETH_03770</name>
</gene>
<sequence length="83" mass="9962">MTKEGFEKQKQKKSESLTWISFYSEQTCSSMWRHARSAMIFSAVPWVARPANGFSWPVYVTKHLNRREERFLFISLDEIHHRL</sequence>
<evidence type="ECO:0000313" key="2">
    <source>
        <dbReference type="Proteomes" id="UP000003340"/>
    </source>
</evidence>
<dbReference type="Proteomes" id="UP000003340">
    <property type="component" value="Unassembled WGS sequence"/>
</dbReference>
<dbReference type="HOGENOM" id="CLU_2536702_0_0_9"/>
<reference evidence="1 2" key="1">
    <citation type="submission" date="2009-01" db="EMBL/GenBank/DDBJ databases">
        <authorList>
            <person name="Fulton L."/>
            <person name="Clifton S."/>
            <person name="Fulton B."/>
            <person name="Xu J."/>
            <person name="Minx P."/>
            <person name="Pepin K.H."/>
            <person name="Johnson M."/>
            <person name="Bhonagiri V."/>
            <person name="Nash W.E."/>
            <person name="Mardis E.R."/>
            <person name="Wilson R.K."/>
        </authorList>
    </citation>
    <scope>NUCLEOTIDE SEQUENCE [LARGE SCALE GENOMIC DNA]</scope>
    <source>
        <strain evidence="1 2">DSM 5476</strain>
    </source>
</reference>
<dbReference type="AlphaFoldDB" id="C0EIS5"/>
<evidence type="ECO:0000313" key="1">
    <source>
        <dbReference type="EMBL" id="EEG28586.1"/>
    </source>
</evidence>
<keyword evidence="2" id="KW-1185">Reference proteome</keyword>
<proteinExistence type="predicted"/>
<dbReference type="EMBL" id="ACEC01000130">
    <property type="protein sequence ID" value="EEG28586.1"/>
    <property type="molecule type" value="Genomic_DNA"/>
</dbReference>
<name>C0EIS5_9FIRM</name>
<accession>C0EIS5</accession>
<reference evidence="1 2" key="2">
    <citation type="submission" date="2009-02" db="EMBL/GenBank/DDBJ databases">
        <title>Draft genome sequence of Clostridium methylpentosum (DSM 5476).</title>
        <authorList>
            <person name="Sudarsanam P."/>
            <person name="Ley R."/>
            <person name="Guruge J."/>
            <person name="Turnbaugh P.J."/>
            <person name="Mahowald M."/>
            <person name="Liep D."/>
            <person name="Gordon J."/>
        </authorList>
    </citation>
    <scope>NUCLEOTIDE SEQUENCE [LARGE SCALE GENOMIC DNA]</scope>
    <source>
        <strain evidence="1 2">DSM 5476</strain>
    </source>
</reference>
<organism evidence="1 2">
    <name type="scientific">[Clostridium] methylpentosum DSM 5476</name>
    <dbReference type="NCBI Taxonomy" id="537013"/>
    <lineage>
        <taxon>Bacteria</taxon>
        <taxon>Bacillati</taxon>
        <taxon>Bacillota</taxon>
        <taxon>Clostridia</taxon>
        <taxon>Eubacteriales</taxon>
        <taxon>Oscillospiraceae</taxon>
        <taxon>Oscillospiraceae incertae sedis</taxon>
    </lineage>
</organism>
<protein>
    <submittedName>
        <fullName evidence="1">Uncharacterized protein</fullName>
    </submittedName>
</protein>
<comment type="caution">
    <text evidence="1">The sequence shown here is derived from an EMBL/GenBank/DDBJ whole genome shotgun (WGS) entry which is preliminary data.</text>
</comment>